<dbReference type="GO" id="GO:0047310">
    <property type="term" value="F:glutamine-scyllo-inositol transaminase activity"/>
    <property type="evidence" value="ECO:0007669"/>
    <property type="project" value="UniProtKB-EC"/>
</dbReference>
<evidence type="ECO:0000256" key="4">
    <source>
        <dbReference type="RuleBase" id="RU004508"/>
    </source>
</evidence>
<feature type="active site" description="Proton acceptor" evidence="2">
    <location>
        <position position="193"/>
    </location>
</feature>
<evidence type="ECO:0000256" key="1">
    <source>
        <dbReference type="ARBA" id="ARBA00037999"/>
    </source>
</evidence>
<dbReference type="Gene3D" id="3.90.1150.10">
    <property type="entry name" value="Aspartate Aminotransferase, domain 1"/>
    <property type="match status" value="1"/>
</dbReference>
<dbReference type="InterPro" id="IPR000653">
    <property type="entry name" value="DegT/StrS_aminotransferase"/>
</dbReference>
<dbReference type="SUPFAM" id="SSF53383">
    <property type="entry name" value="PLP-dependent transferases"/>
    <property type="match status" value="1"/>
</dbReference>
<dbReference type="GO" id="GO:0000271">
    <property type="term" value="P:polysaccharide biosynthetic process"/>
    <property type="evidence" value="ECO:0007669"/>
    <property type="project" value="TreeGrafter"/>
</dbReference>
<dbReference type="EC" id="2.6.1.50" evidence="5"/>
<dbReference type="PANTHER" id="PTHR30244">
    <property type="entry name" value="TRANSAMINASE"/>
    <property type="match status" value="1"/>
</dbReference>
<dbReference type="InterPro" id="IPR015422">
    <property type="entry name" value="PyrdxlP-dep_Trfase_small"/>
</dbReference>
<evidence type="ECO:0000313" key="6">
    <source>
        <dbReference type="Proteomes" id="UP000698242"/>
    </source>
</evidence>
<dbReference type="AlphaFoldDB" id="A0A921NVH1"/>
<keyword evidence="5" id="KW-0032">Aminotransferase</keyword>
<comment type="similarity">
    <text evidence="1 4">Belongs to the DegT/DnrJ/EryC1 family.</text>
</comment>
<dbReference type="PANTHER" id="PTHR30244:SF34">
    <property type="entry name" value="DTDP-4-AMINO-4,6-DIDEOXYGALACTOSE TRANSAMINASE"/>
    <property type="match status" value="1"/>
</dbReference>
<comment type="caution">
    <text evidence="5">The sequence shown here is derived from an EMBL/GenBank/DDBJ whole genome shotgun (WGS) entry which is preliminary data.</text>
</comment>
<dbReference type="Proteomes" id="UP000698242">
    <property type="component" value="Unassembled WGS sequence"/>
</dbReference>
<evidence type="ECO:0000313" key="5">
    <source>
        <dbReference type="EMBL" id="KAF0676255.1"/>
    </source>
</evidence>
<proteinExistence type="inferred from homology"/>
<protein>
    <submittedName>
        <fullName evidence="5">L-glutaminescyllo-inosose aminotransferase</fullName>
        <ecNumber evidence="5">2.6.1.50</ecNumber>
    </submittedName>
</protein>
<organism evidence="5 6">
    <name type="scientific">Profundibacterium mesophilum KAUST100406-0324</name>
    <dbReference type="NCBI Taxonomy" id="1037889"/>
    <lineage>
        <taxon>Bacteria</taxon>
        <taxon>Pseudomonadati</taxon>
        <taxon>Pseudomonadota</taxon>
        <taxon>Alphaproteobacteria</taxon>
        <taxon>Rhodobacterales</taxon>
        <taxon>Roseobacteraceae</taxon>
        <taxon>Profundibacterium</taxon>
    </lineage>
</organism>
<dbReference type="GO" id="GO:0030170">
    <property type="term" value="F:pyridoxal phosphate binding"/>
    <property type="evidence" value="ECO:0007669"/>
    <property type="project" value="TreeGrafter"/>
</dbReference>
<reference evidence="5" key="1">
    <citation type="submission" date="2013-03" db="EMBL/GenBank/DDBJ databases">
        <title>Genome Sequence of the Profundibacterium mesophilum strain KAUST100406-0324T from Red Sea, a novel genus in the family Rhodobacteraceae.</title>
        <authorList>
            <person name="Essack M."/>
            <person name="Alam I."/>
            <person name="Lafi F."/>
            <person name="Alawi W."/>
            <person name="Kamanu F."/>
            <person name="Al-Suwailem A."/>
            <person name="Lee O.O."/>
            <person name="Xu Y."/>
            <person name="Bajic V."/>
            <person name="Qian P.-Y."/>
            <person name="Archer J."/>
        </authorList>
    </citation>
    <scope>NUCLEOTIDE SEQUENCE</scope>
    <source>
        <strain evidence="5">KAUST100406-0324</strain>
    </source>
</reference>
<gene>
    <name evidence="5" type="ORF">PMES_01412</name>
</gene>
<dbReference type="Pfam" id="PF01041">
    <property type="entry name" value="DegT_DnrJ_EryC1"/>
    <property type="match status" value="1"/>
</dbReference>
<dbReference type="EMBL" id="APKE01000015">
    <property type="protein sequence ID" value="KAF0676255.1"/>
    <property type="molecule type" value="Genomic_DNA"/>
</dbReference>
<evidence type="ECO:0000256" key="3">
    <source>
        <dbReference type="PIRSR" id="PIRSR000390-2"/>
    </source>
</evidence>
<accession>A0A921NVH1</accession>
<dbReference type="InterPro" id="IPR015424">
    <property type="entry name" value="PyrdxlP-dep_Trfase"/>
</dbReference>
<keyword evidence="3 4" id="KW-0663">Pyridoxal phosphate</keyword>
<dbReference type="OrthoDB" id="9768668at2"/>
<keyword evidence="6" id="KW-1185">Reference proteome</keyword>
<dbReference type="InterPro" id="IPR015421">
    <property type="entry name" value="PyrdxlP-dep_Trfase_major"/>
</dbReference>
<sequence>MPRFDNSEIAALGEVLRGDSLWPYAFGTIWADPLRGALEQIGTDFAQEGESPRCVVPTSSGTASIHVALGGLGIPAGAEVIVPPITDMGSIMPVIFQNAIPVFADLDPRRGLLTPQTVADAITERTRAVIAVHLSGTPVDIEGIIEVCRAAQARHGHPIRVIEDCAQALGATLNGRPLGSFGDAGCFSLNTWKHLTCGEGGFVVLRDADHRAPCMLFADKHRDRLGQPESSYQGSGLNYRASLIDGAMLSAQLQELDRIAQARNAIGQLADARLAQIEGVTPQPHLAGAFATYFMVMFRLEAVEAERKRDILSHVRGALGEGARLRLGGTYSDLIYRSGVFMRKAFFNADTAPGDAMPLWPAELAAQELERRGQYGASVAYDYRTVCCPGAEDYAANSFCLQLQWNTGESDIEAVTDAFAEAIRAA</sequence>
<dbReference type="Gene3D" id="3.40.640.10">
    <property type="entry name" value="Type I PLP-dependent aspartate aminotransferase-like (Major domain)"/>
    <property type="match status" value="1"/>
</dbReference>
<evidence type="ECO:0000256" key="2">
    <source>
        <dbReference type="PIRSR" id="PIRSR000390-1"/>
    </source>
</evidence>
<keyword evidence="5" id="KW-0808">Transferase</keyword>
<dbReference type="RefSeq" id="WP_159964857.1">
    <property type="nucleotide sequence ID" value="NZ_APKE01000015.1"/>
</dbReference>
<feature type="modified residue" description="N6-(pyridoxal phosphate)lysine" evidence="3">
    <location>
        <position position="193"/>
    </location>
</feature>
<name>A0A921NVH1_9RHOB</name>